<organism evidence="2 3">
    <name type="scientific">Prunus persica</name>
    <name type="common">Peach</name>
    <name type="synonym">Amygdalus persica</name>
    <dbReference type="NCBI Taxonomy" id="3760"/>
    <lineage>
        <taxon>Eukaryota</taxon>
        <taxon>Viridiplantae</taxon>
        <taxon>Streptophyta</taxon>
        <taxon>Embryophyta</taxon>
        <taxon>Tracheophyta</taxon>
        <taxon>Spermatophyta</taxon>
        <taxon>Magnoliopsida</taxon>
        <taxon>eudicotyledons</taxon>
        <taxon>Gunneridae</taxon>
        <taxon>Pentapetalae</taxon>
        <taxon>rosids</taxon>
        <taxon>fabids</taxon>
        <taxon>Rosales</taxon>
        <taxon>Rosaceae</taxon>
        <taxon>Amygdaloideae</taxon>
        <taxon>Amygdaleae</taxon>
        <taxon>Prunus</taxon>
    </lineage>
</organism>
<feature type="region of interest" description="Disordered" evidence="1">
    <location>
        <begin position="24"/>
        <end position="43"/>
    </location>
</feature>
<keyword evidence="3" id="KW-1185">Reference proteome</keyword>
<name>A0A251N233_PRUPE</name>
<gene>
    <name evidence="2" type="ORF">PRUPE_8G230000</name>
</gene>
<proteinExistence type="predicted"/>
<reference evidence="2 3" key="1">
    <citation type="journal article" date="2013" name="Nat. Genet.">
        <title>The high-quality draft genome of peach (Prunus persica) identifies unique patterns of genetic diversity, domestication and genome evolution.</title>
        <authorList>
            <consortium name="International Peach Genome Initiative"/>
            <person name="Verde I."/>
            <person name="Abbott A.G."/>
            <person name="Scalabrin S."/>
            <person name="Jung S."/>
            <person name="Shu S."/>
            <person name="Marroni F."/>
            <person name="Zhebentyayeva T."/>
            <person name="Dettori M.T."/>
            <person name="Grimwood J."/>
            <person name="Cattonaro F."/>
            <person name="Zuccolo A."/>
            <person name="Rossini L."/>
            <person name="Jenkins J."/>
            <person name="Vendramin E."/>
            <person name="Meisel L.A."/>
            <person name="Decroocq V."/>
            <person name="Sosinski B."/>
            <person name="Prochnik S."/>
            <person name="Mitros T."/>
            <person name="Policriti A."/>
            <person name="Cipriani G."/>
            <person name="Dondini L."/>
            <person name="Ficklin S."/>
            <person name="Goodstein D.M."/>
            <person name="Xuan P."/>
            <person name="Del Fabbro C."/>
            <person name="Aramini V."/>
            <person name="Copetti D."/>
            <person name="Gonzalez S."/>
            <person name="Horner D.S."/>
            <person name="Falchi R."/>
            <person name="Lucas S."/>
            <person name="Mica E."/>
            <person name="Maldonado J."/>
            <person name="Lazzari B."/>
            <person name="Bielenberg D."/>
            <person name="Pirona R."/>
            <person name="Miculan M."/>
            <person name="Barakat A."/>
            <person name="Testolin R."/>
            <person name="Stella A."/>
            <person name="Tartarini S."/>
            <person name="Tonutti P."/>
            <person name="Arus P."/>
            <person name="Orellana A."/>
            <person name="Wells C."/>
            <person name="Main D."/>
            <person name="Vizzotto G."/>
            <person name="Silva H."/>
            <person name="Salamini F."/>
            <person name="Schmutz J."/>
            <person name="Morgante M."/>
            <person name="Rokhsar D.S."/>
        </authorList>
    </citation>
    <scope>NUCLEOTIDE SEQUENCE [LARGE SCALE GENOMIC DNA]</scope>
    <source>
        <strain evidence="3">cv. Nemared</strain>
    </source>
</reference>
<evidence type="ECO:0000313" key="2">
    <source>
        <dbReference type="EMBL" id="ONH93405.1"/>
    </source>
</evidence>
<dbReference type="Proteomes" id="UP000006882">
    <property type="component" value="Chromosome G8"/>
</dbReference>
<protein>
    <submittedName>
        <fullName evidence="2">Uncharacterized protein</fullName>
    </submittedName>
</protein>
<accession>A0A251N233</accession>
<dbReference type="Gramene" id="ONH93405">
    <property type="protein sequence ID" value="ONH93405"/>
    <property type="gene ID" value="PRUPE_8G230000"/>
</dbReference>
<sequence>MIKSRQKLRSCRFSIEESRAASLPVAEIGNQSKHHQWDRPPGY</sequence>
<dbReference type="AlphaFoldDB" id="A0A251N233"/>
<evidence type="ECO:0000313" key="3">
    <source>
        <dbReference type="Proteomes" id="UP000006882"/>
    </source>
</evidence>
<evidence type="ECO:0000256" key="1">
    <source>
        <dbReference type="SAM" id="MobiDB-lite"/>
    </source>
</evidence>
<dbReference type="EMBL" id="CM007658">
    <property type="protein sequence ID" value="ONH93405.1"/>
    <property type="molecule type" value="Genomic_DNA"/>
</dbReference>